<dbReference type="AlphaFoldDB" id="A0A937CJL3"/>
<dbReference type="RefSeq" id="WP_201653572.1">
    <property type="nucleotide sequence ID" value="NZ_JAEQNC010000002.1"/>
</dbReference>
<organism evidence="2 3">
    <name type="scientific">Rhizobium setariae</name>
    <dbReference type="NCBI Taxonomy" id="2801340"/>
    <lineage>
        <taxon>Bacteria</taxon>
        <taxon>Pseudomonadati</taxon>
        <taxon>Pseudomonadota</taxon>
        <taxon>Alphaproteobacteria</taxon>
        <taxon>Hyphomicrobiales</taxon>
        <taxon>Rhizobiaceae</taxon>
        <taxon>Rhizobium/Agrobacterium group</taxon>
        <taxon>Rhizobium</taxon>
    </lineage>
</organism>
<keyword evidence="1" id="KW-0472">Membrane</keyword>
<keyword evidence="3" id="KW-1185">Reference proteome</keyword>
<dbReference type="InterPro" id="IPR009200">
    <property type="entry name" value="DUF1269_membrane"/>
</dbReference>
<protein>
    <submittedName>
        <fullName evidence="2">DUF1269 domain-containing protein</fullName>
    </submittedName>
</protein>
<dbReference type="Proteomes" id="UP000633219">
    <property type="component" value="Unassembled WGS sequence"/>
</dbReference>
<sequence length="174" mass="18105">MSDLVFIAFPSEQKAEEVRQKVLGLQREYLIELEDAVVVVKDENGRVKLNQLLNPTATGAVSGALWGTLIGFIFLMPLVGTALGAASGALGGKLTDYGINDAFMKDAASALQPGMGGLFLLIRKMTADKVLADLEGIGGTVVRTSLDGKAEAALREAIAGQVASGTDDKAATQP</sequence>
<name>A0A937CJL3_9HYPH</name>
<evidence type="ECO:0000313" key="2">
    <source>
        <dbReference type="EMBL" id="MBL0371225.1"/>
    </source>
</evidence>
<comment type="caution">
    <text evidence="2">The sequence shown here is derived from an EMBL/GenBank/DDBJ whole genome shotgun (WGS) entry which is preliminary data.</text>
</comment>
<gene>
    <name evidence="2" type="ORF">JJB09_04215</name>
</gene>
<reference evidence="2" key="1">
    <citation type="submission" date="2021-01" db="EMBL/GenBank/DDBJ databases">
        <title>Rhizobium sp. strain KVB221 16S ribosomal RNA gene Genome sequencing and assembly.</title>
        <authorList>
            <person name="Kang M."/>
        </authorList>
    </citation>
    <scope>NUCLEOTIDE SEQUENCE</scope>
    <source>
        <strain evidence="2">KVB221</strain>
    </source>
</reference>
<dbReference type="Pfam" id="PF06897">
    <property type="entry name" value="DUF1269"/>
    <property type="match status" value="1"/>
</dbReference>
<keyword evidence="1" id="KW-1133">Transmembrane helix</keyword>
<dbReference type="EMBL" id="JAEQNC010000002">
    <property type="protein sequence ID" value="MBL0371225.1"/>
    <property type="molecule type" value="Genomic_DNA"/>
</dbReference>
<evidence type="ECO:0000313" key="3">
    <source>
        <dbReference type="Proteomes" id="UP000633219"/>
    </source>
</evidence>
<evidence type="ECO:0000256" key="1">
    <source>
        <dbReference type="SAM" id="Phobius"/>
    </source>
</evidence>
<proteinExistence type="predicted"/>
<accession>A0A937CJL3</accession>
<feature type="transmembrane region" description="Helical" evidence="1">
    <location>
        <begin position="64"/>
        <end position="86"/>
    </location>
</feature>
<keyword evidence="1" id="KW-0812">Transmembrane</keyword>